<comment type="caution">
    <text evidence="2">The sequence shown here is derived from an EMBL/GenBank/DDBJ whole genome shotgun (WGS) entry which is preliminary data.</text>
</comment>
<accession>A0A8H9LML0</accession>
<evidence type="ECO:0000256" key="1">
    <source>
        <dbReference type="SAM" id="MobiDB-lite"/>
    </source>
</evidence>
<organism evidence="2 3">
    <name type="scientific">Kitasatospora aureofaciens</name>
    <name type="common">Streptomyces aureofaciens</name>
    <dbReference type="NCBI Taxonomy" id="1894"/>
    <lineage>
        <taxon>Bacteria</taxon>
        <taxon>Bacillati</taxon>
        <taxon>Actinomycetota</taxon>
        <taxon>Actinomycetes</taxon>
        <taxon>Kitasatosporales</taxon>
        <taxon>Streptomycetaceae</taxon>
        <taxon>Kitasatospora</taxon>
    </lineage>
</organism>
<reference evidence="2" key="2">
    <citation type="submission" date="2020-09" db="EMBL/GenBank/DDBJ databases">
        <authorList>
            <person name="Sun Q."/>
            <person name="Ohkuma M."/>
        </authorList>
    </citation>
    <scope>NUCLEOTIDE SEQUENCE</scope>
    <source>
        <strain evidence="2">JCM 4434</strain>
    </source>
</reference>
<proteinExistence type="predicted"/>
<reference evidence="2" key="1">
    <citation type="journal article" date="2014" name="Int. J. Syst. Evol. Microbiol.">
        <title>Complete genome sequence of Corynebacterium casei LMG S-19264T (=DSM 44701T), isolated from a smear-ripened cheese.</title>
        <authorList>
            <consortium name="US DOE Joint Genome Institute (JGI-PGF)"/>
            <person name="Walter F."/>
            <person name="Albersmeier A."/>
            <person name="Kalinowski J."/>
            <person name="Ruckert C."/>
        </authorList>
    </citation>
    <scope>NUCLEOTIDE SEQUENCE</scope>
    <source>
        <strain evidence="2">JCM 4434</strain>
    </source>
</reference>
<sequence>MGSSAAAVTAAAIGRRRRRAIVGRARNESLRLVIGLPSLGAIRRTGNSQDPVPQGERAEMRTLGKRRPKSEGVRV</sequence>
<gene>
    <name evidence="2" type="ORF">GCM10010502_38860</name>
</gene>
<dbReference type="Proteomes" id="UP000610124">
    <property type="component" value="Unassembled WGS sequence"/>
</dbReference>
<dbReference type="EMBL" id="BMUB01000008">
    <property type="protein sequence ID" value="GGU83028.1"/>
    <property type="molecule type" value="Genomic_DNA"/>
</dbReference>
<dbReference type="AlphaFoldDB" id="A0A8H9LML0"/>
<evidence type="ECO:0000313" key="3">
    <source>
        <dbReference type="Proteomes" id="UP000610124"/>
    </source>
</evidence>
<feature type="region of interest" description="Disordered" evidence="1">
    <location>
        <begin position="42"/>
        <end position="75"/>
    </location>
</feature>
<evidence type="ECO:0000313" key="2">
    <source>
        <dbReference type="EMBL" id="GGU83028.1"/>
    </source>
</evidence>
<name>A0A8H9LML0_KITAU</name>
<protein>
    <submittedName>
        <fullName evidence="2">Uncharacterized protein</fullName>
    </submittedName>
</protein>